<keyword evidence="5 7" id="KW-1133">Transmembrane helix</keyword>
<comment type="caution">
    <text evidence="9">The sequence shown here is derived from an EMBL/GenBank/DDBJ whole genome shotgun (WGS) entry which is preliminary data.</text>
</comment>
<sequence>MMVFMIVYGHGSRPMCSRKGNSSEAHEQPMVLPGLSLNNLLLFVFATPVQFLIGKPFYVQAYRSLRHGIANMDVLVVLATSVAYCYSTIVLLVAMLDAPDDSPTTFYECGPMLFTFLSLGRWLEHIAKGKTSEAITKLLSLKAKEATIIEQPRGTAEKTVDGVQRVVPVELVERGDVVKVLPGEKVPVDGRVFQGSSSCDESLLTGESMPVHKSPGCDVIGGSVNLHNVLYVEARLVGTDSALAQIVRLVEDAQTSKVSKRPDLSLHAD</sequence>
<dbReference type="PRINTS" id="PR00942">
    <property type="entry name" value="CUATPASEI"/>
</dbReference>
<accession>A0ABD2PKE7</accession>
<dbReference type="GO" id="GO:0016020">
    <property type="term" value="C:membrane"/>
    <property type="evidence" value="ECO:0007669"/>
    <property type="project" value="UniProtKB-SubCell"/>
</dbReference>
<comment type="subcellular location">
    <subcellularLocation>
        <location evidence="1">Membrane</location>
    </subcellularLocation>
</comment>
<evidence type="ECO:0000256" key="5">
    <source>
        <dbReference type="ARBA" id="ARBA00022989"/>
    </source>
</evidence>
<proteinExistence type="predicted"/>
<dbReference type="AlphaFoldDB" id="A0ABD2PKE7"/>
<dbReference type="FunFam" id="2.70.150.10:FF:000002">
    <property type="entry name" value="Copper-transporting ATPase 1, putative"/>
    <property type="match status" value="1"/>
</dbReference>
<evidence type="ECO:0000313" key="9">
    <source>
        <dbReference type="EMBL" id="KAL3307973.1"/>
    </source>
</evidence>
<dbReference type="EMBL" id="JBJKFK010006110">
    <property type="protein sequence ID" value="KAL3307973.1"/>
    <property type="molecule type" value="Genomic_DNA"/>
</dbReference>
<keyword evidence="10" id="KW-1185">Reference proteome</keyword>
<dbReference type="SUPFAM" id="SSF81653">
    <property type="entry name" value="Calcium ATPase, transduction domain A"/>
    <property type="match status" value="1"/>
</dbReference>
<keyword evidence="4" id="KW-1278">Translocase</keyword>
<evidence type="ECO:0000256" key="3">
    <source>
        <dbReference type="ARBA" id="ARBA00022723"/>
    </source>
</evidence>
<organism evidence="9 10">
    <name type="scientific">Cichlidogyrus casuarinus</name>
    <dbReference type="NCBI Taxonomy" id="1844966"/>
    <lineage>
        <taxon>Eukaryota</taxon>
        <taxon>Metazoa</taxon>
        <taxon>Spiralia</taxon>
        <taxon>Lophotrochozoa</taxon>
        <taxon>Platyhelminthes</taxon>
        <taxon>Monogenea</taxon>
        <taxon>Monopisthocotylea</taxon>
        <taxon>Dactylogyridea</taxon>
        <taxon>Ancyrocephalidae</taxon>
        <taxon>Cichlidogyrus</taxon>
    </lineage>
</organism>
<dbReference type="GO" id="GO:0046872">
    <property type="term" value="F:metal ion binding"/>
    <property type="evidence" value="ECO:0007669"/>
    <property type="project" value="UniProtKB-KW"/>
</dbReference>
<dbReference type="Gene3D" id="2.70.150.10">
    <property type="entry name" value="Calcium-transporting ATPase, cytoplasmic transduction domain A"/>
    <property type="match status" value="1"/>
</dbReference>
<evidence type="ECO:0000256" key="4">
    <source>
        <dbReference type="ARBA" id="ARBA00022967"/>
    </source>
</evidence>
<name>A0ABD2PKE7_9PLAT</name>
<dbReference type="PANTHER" id="PTHR43520:SF8">
    <property type="entry name" value="P-TYPE CU(+) TRANSPORTER"/>
    <property type="match status" value="1"/>
</dbReference>
<keyword evidence="2 7" id="KW-0812">Transmembrane</keyword>
<keyword evidence="3" id="KW-0479">Metal-binding</keyword>
<gene>
    <name evidence="9" type="primary">ATP7B_2</name>
    <name evidence="9" type="ORF">Ciccas_013502</name>
</gene>
<evidence type="ECO:0000259" key="8">
    <source>
        <dbReference type="Pfam" id="PF00122"/>
    </source>
</evidence>
<dbReference type="InterPro" id="IPR059000">
    <property type="entry name" value="ATPase_P-type_domA"/>
</dbReference>
<evidence type="ECO:0000256" key="7">
    <source>
        <dbReference type="SAM" id="Phobius"/>
    </source>
</evidence>
<evidence type="ECO:0000256" key="2">
    <source>
        <dbReference type="ARBA" id="ARBA00022692"/>
    </source>
</evidence>
<dbReference type="Pfam" id="PF00122">
    <property type="entry name" value="E1-E2_ATPase"/>
    <property type="match status" value="1"/>
</dbReference>
<feature type="transmembrane region" description="Helical" evidence="7">
    <location>
        <begin position="30"/>
        <end position="53"/>
    </location>
</feature>
<feature type="domain" description="P-type ATPase A" evidence="8">
    <location>
        <begin position="155"/>
        <end position="251"/>
    </location>
</feature>
<dbReference type="Proteomes" id="UP001626550">
    <property type="component" value="Unassembled WGS sequence"/>
</dbReference>
<feature type="transmembrane region" description="Helical" evidence="7">
    <location>
        <begin position="74"/>
        <end position="96"/>
    </location>
</feature>
<dbReference type="InterPro" id="IPR008250">
    <property type="entry name" value="ATPase_P-typ_transduc_dom_A_sf"/>
</dbReference>
<dbReference type="PANTHER" id="PTHR43520">
    <property type="entry name" value="ATP7, ISOFORM B"/>
    <property type="match status" value="1"/>
</dbReference>
<evidence type="ECO:0000256" key="6">
    <source>
        <dbReference type="ARBA" id="ARBA00023136"/>
    </source>
</evidence>
<protein>
    <submittedName>
        <fullName evidence="9">ATPase Cu transporting protein 7B</fullName>
    </submittedName>
</protein>
<evidence type="ECO:0000313" key="10">
    <source>
        <dbReference type="Proteomes" id="UP001626550"/>
    </source>
</evidence>
<evidence type="ECO:0000256" key="1">
    <source>
        <dbReference type="ARBA" id="ARBA00004370"/>
    </source>
</evidence>
<reference evidence="9 10" key="1">
    <citation type="submission" date="2024-11" db="EMBL/GenBank/DDBJ databases">
        <title>Adaptive evolution of stress response genes in parasites aligns with host niche diversity.</title>
        <authorList>
            <person name="Hahn C."/>
            <person name="Resl P."/>
        </authorList>
    </citation>
    <scope>NUCLEOTIDE SEQUENCE [LARGE SCALE GENOMIC DNA]</scope>
    <source>
        <strain evidence="9">EGGRZ-B1_66</strain>
        <tissue evidence="9">Body</tissue>
    </source>
</reference>
<keyword evidence="6 7" id="KW-0472">Membrane</keyword>